<comment type="caution">
    <text evidence="1">The sequence shown here is derived from an EMBL/GenBank/DDBJ whole genome shotgun (WGS) entry which is preliminary data.</text>
</comment>
<sequence length="271" mass="29672">MNISALFNDSKAFGTRVTQMTGVSAKGPISARVIAPERPTTGAPMVAIHGISRNADELVEHFQSEAAARSRVIIVPEFDKNNWPVFQRITGKHRPDLALLALLNTLRQNGTIDDQPVDLFGFSGGAQLAHRFAMLFPELVNQIHLGAAGWYTLPVPTLPYPLGMGAGSSRGNWHLLMESSLPQFLKRPIHVYVGDEDTAQDRSLRREPLLNQVQGDTRVERAERYVSLISHCQAELGLPVTARLTLLEGCGHDFAQCCSAGGLVQIMSRVN</sequence>
<keyword evidence="2" id="KW-1185">Reference proteome</keyword>
<evidence type="ECO:0000313" key="2">
    <source>
        <dbReference type="Proteomes" id="UP000298325"/>
    </source>
</evidence>
<accession>A0A4Z1BRT8</accession>
<dbReference type="Proteomes" id="UP000298325">
    <property type="component" value="Unassembled WGS sequence"/>
</dbReference>
<dbReference type="RefSeq" id="WP_135803067.1">
    <property type="nucleotide sequence ID" value="NZ_SRPF01000002.1"/>
</dbReference>
<dbReference type="Gene3D" id="3.40.50.1820">
    <property type="entry name" value="alpha/beta hydrolase"/>
    <property type="match status" value="1"/>
</dbReference>
<proteinExistence type="predicted"/>
<evidence type="ECO:0008006" key="3">
    <source>
        <dbReference type="Google" id="ProtNLM"/>
    </source>
</evidence>
<dbReference type="InterPro" id="IPR029058">
    <property type="entry name" value="AB_hydrolase_fold"/>
</dbReference>
<organism evidence="1 2">
    <name type="scientific">Marinobacter confluentis</name>
    <dbReference type="NCBI Taxonomy" id="1697557"/>
    <lineage>
        <taxon>Bacteria</taxon>
        <taxon>Pseudomonadati</taxon>
        <taxon>Pseudomonadota</taxon>
        <taxon>Gammaproteobacteria</taxon>
        <taxon>Pseudomonadales</taxon>
        <taxon>Marinobacteraceae</taxon>
        <taxon>Marinobacter</taxon>
    </lineage>
</organism>
<dbReference type="AlphaFoldDB" id="A0A4Z1BRT8"/>
<evidence type="ECO:0000313" key="1">
    <source>
        <dbReference type="EMBL" id="TGN40405.1"/>
    </source>
</evidence>
<name>A0A4Z1BRT8_9GAMM</name>
<reference evidence="1 2" key="1">
    <citation type="submission" date="2019-04" db="EMBL/GenBank/DDBJ databases">
        <authorList>
            <person name="Park S."/>
            <person name="Yoon J.-H."/>
        </authorList>
    </citation>
    <scope>NUCLEOTIDE SEQUENCE [LARGE SCALE GENOMIC DNA]</scope>
    <source>
        <strain evidence="1 2">HJM-18</strain>
    </source>
</reference>
<dbReference type="EMBL" id="SRPF01000002">
    <property type="protein sequence ID" value="TGN40405.1"/>
    <property type="molecule type" value="Genomic_DNA"/>
</dbReference>
<protein>
    <recommendedName>
        <fullName evidence="3">Alpha/beta hydrolase</fullName>
    </recommendedName>
</protein>
<gene>
    <name evidence="1" type="ORF">E5Q11_09055</name>
</gene>
<dbReference type="SUPFAM" id="SSF53474">
    <property type="entry name" value="alpha/beta-Hydrolases"/>
    <property type="match status" value="1"/>
</dbReference>
<dbReference type="OrthoDB" id="1094867at2"/>